<evidence type="ECO:0000313" key="3">
    <source>
        <dbReference type="Proteomes" id="UP000004358"/>
    </source>
</evidence>
<feature type="compositionally biased region" description="Basic and acidic residues" evidence="1">
    <location>
        <begin position="85"/>
        <end position="96"/>
    </location>
</feature>
<dbReference type="Proteomes" id="UP000004358">
    <property type="component" value="Unassembled WGS sequence"/>
</dbReference>
<sequence length="136" mass="14209">MPVSGKVTYRGKPVEGAIVQFKPVGGEPAQPAVGKSGVDGVFQLTTREFAGAVAGKYQITVMKYESKQPAAAEKSSATGPSGENVEEKYTPPDDNARPAPGPKNMLPAKYADASKSGLTADVTPRGPNEFDLELVD</sequence>
<evidence type="ECO:0008006" key="4">
    <source>
        <dbReference type="Google" id="ProtNLM"/>
    </source>
</evidence>
<name>A3ZR78_9BACT</name>
<evidence type="ECO:0000313" key="2">
    <source>
        <dbReference type="EMBL" id="EAQ81174.1"/>
    </source>
</evidence>
<gene>
    <name evidence="2" type="ORF">DSM3645_21422</name>
</gene>
<proteinExistence type="predicted"/>
<comment type="caution">
    <text evidence="2">The sequence shown here is derived from an EMBL/GenBank/DDBJ whole genome shotgun (WGS) entry which is preliminary data.</text>
</comment>
<protein>
    <recommendedName>
        <fullName evidence="4">Carboxypeptidase regulatory-like domain-containing protein</fullName>
    </recommendedName>
</protein>
<accession>A3ZR78</accession>
<evidence type="ECO:0000256" key="1">
    <source>
        <dbReference type="SAM" id="MobiDB-lite"/>
    </source>
</evidence>
<dbReference type="HOGENOM" id="CLU_113730_1_1_0"/>
<reference evidence="2 3" key="1">
    <citation type="submission" date="2006-02" db="EMBL/GenBank/DDBJ databases">
        <authorList>
            <person name="Amann R."/>
            <person name="Ferriera S."/>
            <person name="Johnson J."/>
            <person name="Kravitz S."/>
            <person name="Halpern A."/>
            <person name="Remington K."/>
            <person name="Beeson K."/>
            <person name="Tran B."/>
            <person name="Rogers Y.-H."/>
            <person name="Friedman R."/>
            <person name="Venter J.C."/>
        </authorList>
    </citation>
    <scope>NUCLEOTIDE SEQUENCE [LARGE SCALE GENOMIC DNA]</scope>
    <source>
        <strain evidence="2 3">DSM 3645</strain>
    </source>
</reference>
<organism evidence="2 3">
    <name type="scientific">Blastopirellula marina DSM 3645</name>
    <dbReference type="NCBI Taxonomy" id="314230"/>
    <lineage>
        <taxon>Bacteria</taxon>
        <taxon>Pseudomonadati</taxon>
        <taxon>Planctomycetota</taxon>
        <taxon>Planctomycetia</taxon>
        <taxon>Pirellulales</taxon>
        <taxon>Pirellulaceae</taxon>
        <taxon>Blastopirellula</taxon>
    </lineage>
</organism>
<feature type="region of interest" description="Disordered" evidence="1">
    <location>
        <begin position="67"/>
        <end position="136"/>
    </location>
</feature>
<dbReference type="EMBL" id="AANZ01000006">
    <property type="protein sequence ID" value="EAQ81174.1"/>
    <property type="molecule type" value="Genomic_DNA"/>
</dbReference>
<dbReference type="AlphaFoldDB" id="A3ZR78"/>